<sequence length="118" mass="13325">MSGSSKPPANGITCRTESGAGKTRPFFCRTKPTFQYVGAGRGELRNRPFHPRRRRLIICRSHRPSLARHVTSLIDMHASDSDRTKFTKCSLPRLPIWSCDSWDPRMLAALPPFILAAF</sequence>
<evidence type="ECO:0000313" key="3">
    <source>
        <dbReference type="Proteomes" id="UP001054945"/>
    </source>
</evidence>
<comment type="caution">
    <text evidence="2">The sequence shown here is derived from an EMBL/GenBank/DDBJ whole genome shotgun (WGS) entry which is preliminary data.</text>
</comment>
<dbReference type="Proteomes" id="UP001054945">
    <property type="component" value="Unassembled WGS sequence"/>
</dbReference>
<dbReference type="EMBL" id="BPLR01008741">
    <property type="protein sequence ID" value="GIY26858.1"/>
    <property type="molecule type" value="Genomic_DNA"/>
</dbReference>
<protein>
    <submittedName>
        <fullName evidence="2">Uncharacterized protein</fullName>
    </submittedName>
</protein>
<feature type="region of interest" description="Disordered" evidence="1">
    <location>
        <begin position="1"/>
        <end position="23"/>
    </location>
</feature>
<name>A0AAV4RWZ7_CAEEX</name>
<dbReference type="AlphaFoldDB" id="A0AAV4RWZ7"/>
<proteinExistence type="predicted"/>
<organism evidence="2 3">
    <name type="scientific">Caerostris extrusa</name>
    <name type="common">Bark spider</name>
    <name type="synonym">Caerostris bankana</name>
    <dbReference type="NCBI Taxonomy" id="172846"/>
    <lineage>
        <taxon>Eukaryota</taxon>
        <taxon>Metazoa</taxon>
        <taxon>Ecdysozoa</taxon>
        <taxon>Arthropoda</taxon>
        <taxon>Chelicerata</taxon>
        <taxon>Arachnida</taxon>
        <taxon>Araneae</taxon>
        <taxon>Araneomorphae</taxon>
        <taxon>Entelegynae</taxon>
        <taxon>Araneoidea</taxon>
        <taxon>Araneidae</taxon>
        <taxon>Caerostris</taxon>
    </lineage>
</organism>
<keyword evidence="3" id="KW-1185">Reference proteome</keyword>
<reference evidence="2 3" key="1">
    <citation type="submission" date="2021-06" db="EMBL/GenBank/DDBJ databases">
        <title>Caerostris extrusa draft genome.</title>
        <authorList>
            <person name="Kono N."/>
            <person name="Arakawa K."/>
        </authorList>
    </citation>
    <scope>NUCLEOTIDE SEQUENCE [LARGE SCALE GENOMIC DNA]</scope>
</reference>
<evidence type="ECO:0000313" key="2">
    <source>
        <dbReference type="EMBL" id="GIY26858.1"/>
    </source>
</evidence>
<gene>
    <name evidence="2" type="ORF">CEXT_347961</name>
</gene>
<evidence type="ECO:0000256" key="1">
    <source>
        <dbReference type="SAM" id="MobiDB-lite"/>
    </source>
</evidence>
<accession>A0AAV4RWZ7</accession>